<dbReference type="Proteomes" id="UP001309876">
    <property type="component" value="Unassembled WGS sequence"/>
</dbReference>
<reference evidence="2 3" key="1">
    <citation type="submission" date="2023-08" db="EMBL/GenBank/DDBJ databases">
        <title>Black Yeasts Isolated from many extreme environments.</title>
        <authorList>
            <person name="Coleine C."/>
            <person name="Stajich J.E."/>
            <person name="Selbmann L."/>
        </authorList>
    </citation>
    <scope>NUCLEOTIDE SEQUENCE [LARGE SCALE GENOMIC DNA]</scope>
    <source>
        <strain evidence="2 3">CCFEE 5910</strain>
    </source>
</reference>
<proteinExistence type="predicted"/>
<sequence>MRGATLRIELFPKSLPSAIGFYTRVLGFQVLRHEPNKDDPTSTTGYAHLGLDTIQLGLSTKRSDEYPDAARKPENRAQFRAWPTGVEIVIEVNDLQAEHDRVKRAGWPLDSALKLFAYCAGT</sequence>
<dbReference type="InterPro" id="IPR037523">
    <property type="entry name" value="VOC_core"/>
</dbReference>
<dbReference type="PROSITE" id="PS51819">
    <property type="entry name" value="VOC"/>
    <property type="match status" value="1"/>
</dbReference>
<feature type="domain" description="VOC" evidence="1">
    <location>
        <begin position="4"/>
        <end position="122"/>
    </location>
</feature>
<dbReference type="Gene3D" id="3.10.180.10">
    <property type="entry name" value="2,3-Dihydroxybiphenyl 1,2-Dioxygenase, domain 1"/>
    <property type="match status" value="1"/>
</dbReference>
<dbReference type="InterPro" id="IPR029068">
    <property type="entry name" value="Glyas_Bleomycin-R_OHBP_Dase"/>
</dbReference>
<dbReference type="Pfam" id="PF00903">
    <property type="entry name" value="Glyoxalase"/>
    <property type="match status" value="1"/>
</dbReference>
<evidence type="ECO:0000259" key="1">
    <source>
        <dbReference type="PROSITE" id="PS51819"/>
    </source>
</evidence>
<gene>
    <name evidence="2" type="ORF">LTR05_001679</name>
</gene>
<accession>A0AAN7T843</accession>
<dbReference type="SUPFAM" id="SSF54593">
    <property type="entry name" value="Glyoxalase/Bleomycin resistance protein/Dihydroxybiphenyl dioxygenase"/>
    <property type="match status" value="1"/>
</dbReference>
<dbReference type="InterPro" id="IPR004360">
    <property type="entry name" value="Glyas_Fos-R_dOase_dom"/>
</dbReference>
<evidence type="ECO:0000313" key="2">
    <source>
        <dbReference type="EMBL" id="KAK5091495.1"/>
    </source>
</evidence>
<protein>
    <recommendedName>
        <fullName evidence="1">VOC domain-containing protein</fullName>
    </recommendedName>
</protein>
<evidence type="ECO:0000313" key="3">
    <source>
        <dbReference type="Proteomes" id="UP001309876"/>
    </source>
</evidence>
<dbReference type="EMBL" id="JAVRRJ010000001">
    <property type="protein sequence ID" value="KAK5091495.1"/>
    <property type="molecule type" value="Genomic_DNA"/>
</dbReference>
<dbReference type="AlphaFoldDB" id="A0AAN7T843"/>
<keyword evidence="3" id="KW-1185">Reference proteome</keyword>
<name>A0AAN7T843_9EURO</name>
<comment type="caution">
    <text evidence="2">The sequence shown here is derived from an EMBL/GenBank/DDBJ whole genome shotgun (WGS) entry which is preliminary data.</text>
</comment>
<organism evidence="2 3">
    <name type="scientific">Lithohypha guttulata</name>
    <dbReference type="NCBI Taxonomy" id="1690604"/>
    <lineage>
        <taxon>Eukaryota</taxon>
        <taxon>Fungi</taxon>
        <taxon>Dikarya</taxon>
        <taxon>Ascomycota</taxon>
        <taxon>Pezizomycotina</taxon>
        <taxon>Eurotiomycetes</taxon>
        <taxon>Chaetothyriomycetidae</taxon>
        <taxon>Chaetothyriales</taxon>
        <taxon>Trichomeriaceae</taxon>
        <taxon>Lithohypha</taxon>
    </lineage>
</organism>